<dbReference type="AlphaFoldDB" id="A0A1Y6JVL4"/>
<sequence length="64" mass="6701">MPIPLSAEPPALPLTIEVNQGIQLASTLMKLQPAVTVSSTPALMTIFCKRSINPTKLNKGGALS</sequence>
<evidence type="ECO:0000313" key="1">
    <source>
        <dbReference type="EMBL" id="SMS12852.1"/>
    </source>
</evidence>
<name>A0A1Y6JVL4_PSEVI</name>
<evidence type="ECO:0000313" key="2">
    <source>
        <dbReference type="Proteomes" id="UP000196842"/>
    </source>
</evidence>
<reference evidence="1 2" key="1">
    <citation type="submission" date="2017-05" db="EMBL/GenBank/DDBJ databases">
        <authorList>
            <person name="Song R."/>
            <person name="Chenine A.L."/>
            <person name="Ruprecht R.M."/>
        </authorList>
    </citation>
    <scope>NUCLEOTIDE SEQUENCE [LARGE SCALE GENOMIC DNA]</scope>
    <source>
        <strain evidence="1 2">CFBP 1590</strain>
    </source>
</reference>
<dbReference type="Proteomes" id="UP000196842">
    <property type="component" value="Chromosome I"/>
</dbReference>
<dbReference type="EMBL" id="LT855380">
    <property type="protein sequence ID" value="SMS12852.1"/>
    <property type="molecule type" value="Genomic_DNA"/>
</dbReference>
<proteinExistence type="predicted"/>
<accession>A0A1Y6JVL4</accession>
<dbReference type="KEGG" id="pvd:CFBP1590__5266"/>
<protein>
    <submittedName>
        <fullName evidence="1">Uncharacterized protein</fullName>
    </submittedName>
</protein>
<organism evidence="1 2">
    <name type="scientific">Pseudomonas viridiflava</name>
    <name type="common">Phytomonas viridiflava</name>
    <dbReference type="NCBI Taxonomy" id="33069"/>
    <lineage>
        <taxon>Bacteria</taxon>
        <taxon>Pseudomonadati</taxon>
        <taxon>Pseudomonadota</taxon>
        <taxon>Gammaproteobacteria</taxon>
        <taxon>Pseudomonadales</taxon>
        <taxon>Pseudomonadaceae</taxon>
        <taxon>Pseudomonas</taxon>
    </lineage>
</organism>
<gene>
    <name evidence="1" type="ORF">CFBP1590__5266</name>
</gene>